<evidence type="ECO:0000313" key="4">
    <source>
        <dbReference type="Proteomes" id="UP000019486"/>
    </source>
</evidence>
<evidence type="ECO:0000256" key="1">
    <source>
        <dbReference type="SAM" id="SignalP"/>
    </source>
</evidence>
<dbReference type="EMBL" id="AVFL01000007">
    <property type="protein sequence ID" value="EWY40635.1"/>
    <property type="molecule type" value="Genomic_DNA"/>
</dbReference>
<comment type="caution">
    <text evidence="3">The sequence shown here is derived from an EMBL/GenBank/DDBJ whole genome shotgun (WGS) entry which is preliminary data.</text>
</comment>
<keyword evidence="4" id="KW-1185">Reference proteome</keyword>
<feature type="chain" id="PRO_5004920767" description="Surface antigen domain-containing protein" evidence="1">
    <location>
        <begin position="19"/>
        <end position="131"/>
    </location>
</feature>
<keyword evidence="1" id="KW-0732">Signal</keyword>
<sequence>MSKFILGATLGVAFLALAGCATEQPSGPGASSATPEAAPLVTLDDSDRQIIDQTLQTASRGMVGKAVPWSNAATGKNGAITVIRQGYTRDGKLCQEFHLVATKGVSRSQQVGKACRQSGKWLPEGGYTLGS</sequence>
<evidence type="ECO:0000259" key="2">
    <source>
        <dbReference type="Pfam" id="PF16998"/>
    </source>
</evidence>
<dbReference type="PROSITE" id="PS51257">
    <property type="entry name" value="PROKAR_LIPOPROTEIN"/>
    <property type="match status" value="1"/>
</dbReference>
<reference evidence="3 4" key="1">
    <citation type="submission" date="2013-08" db="EMBL/GenBank/DDBJ databases">
        <title>The genome sequence of Skermanella stibiiresistens.</title>
        <authorList>
            <person name="Zhu W."/>
            <person name="Wang G."/>
        </authorList>
    </citation>
    <scope>NUCLEOTIDE SEQUENCE [LARGE SCALE GENOMIC DNA]</scope>
    <source>
        <strain evidence="3 4">SB22</strain>
    </source>
</reference>
<dbReference type="Pfam" id="PF16998">
    <property type="entry name" value="17kDa_Anti_2"/>
    <property type="match status" value="1"/>
</dbReference>
<organism evidence="3 4">
    <name type="scientific">Skermanella stibiiresistens SB22</name>
    <dbReference type="NCBI Taxonomy" id="1385369"/>
    <lineage>
        <taxon>Bacteria</taxon>
        <taxon>Pseudomonadati</taxon>
        <taxon>Pseudomonadota</taxon>
        <taxon>Alphaproteobacteria</taxon>
        <taxon>Rhodospirillales</taxon>
        <taxon>Azospirillaceae</taxon>
        <taxon>Skermanella</taxon>
    </lineage>
</organism>
<proteinExistence type="predicted"/>
<gene>
    <name evidence="3" type="ORF">N825_34445</name>
</gene>
<dbReference type="Proteomes" id="UP000019486">
    <property type="component" value="Unassembled WGS sequence"/>
</dbReference>
<dbReference type="RefSeq" id="WP_037451158.1">
    <property type="nucleotide sequence ID" value="NZ_AVFL01000007.1"/>
</dbReference>
<dbReference type="AlphaFoldDB" id="W9H384"/>
<evidence type="ECO:0000313" key="3">
    <source>
        <dbReference type="EMBL" id="EWY40635.1"/>
    </source>
</evidence>
<accession>W9H384</accession>
<name>W9H384_9PROT</name>
<protein>
    <recommendedName>
        <fullName evidence="2">Surface antigen domain-containing protein</fullName>
    </recommendedName>
</protein>
<dbReference type="InterPro" id="IPR032635">
    <property type="entry name" value="Anti_2"/>
</dbReference>
<feature type="domain" description="Surface antigen" evidence="2">
    <location>
        <begin position="45"/>
        <end position="121"/>
    </location>
</feature>
<feature type="signal peptide" evidence="1">
    <location>
        <begin position="1"/>
        <end position="18"/>
    </location>
</feature>